<dbReference type="InterPro" id="IPR050904">
    <property type="entry name" value="Adhesion/Biosynth-related"/>
</dbReference>
<dbReference type="Proteomes" id="UP001595878">
    <property type="component" value="Unassembled WGS sequence"/>
</dbReference>
<dbReference type="PANTHER" id="PTHR10900:SF77">
    <property type="entry name" value="FI19380P1"/>
    <property type="match status" value="1"/>
</dbReference>
<feature type="domain" description="FAS1" evidence="2">
    <location>
        <begin position="22"/>
        <end position="166"/>
    </location>
</feature>
<proteinExistence type="predicted"/>
<dbReference type="EMBL" id="JBHSHB010000008">
    <property type="protein sequence ID" value="MFC4689648.1"/>
    <property type="molecule type" value="Genomic_DNA"/>
</dbReference>
<evidence type="ECO:0000313" key="4">
    <source>
        <dbReference type="Proteomes" id="UP001595878"/>
    </source>
</evidence>
<dbReference type="SMART" id="SM00554">
    <property type="entry name" value="FAS1"/>
    <property type="match status" value="1"/>
</dbReference>
<protein>
    <submittedName>
        <fullName evidence="3">Fasciclin domain-containing protein</fullName>
    </submittedName>
</protein>
<keyword evidence="1" id="KW-0732">Signal</keyword>
<evidence type="ECO:0000313" key="3">
    <source>
        <dbReference type="EMBL" id="MFC4689648.1"/>
    </source>
</evidence>
<sequence>MQITKNLSLLIIILLSTTSYAQSDIIDLTVTSKDHTTLVTALKAAGLVSTLKADGPYTIFAPTNEAFDKLPPKQLANLLTPENKATLASIISYHVIAGSLTETEIINKIKSENGSFTLQTVNGKQLVATLKENSIVITDTAGNTSLLTKTSINGKNGIIHVVDTVLTPSN</sequence>
<dbReference type="Pfam" id="PF02469">
    <property type="entry name" value="Fasciclin"/>
    <property type="match status" value="1"/>
</dbReference>
<feature type="signal peptide" evidence="1">
    <location>
        <begin position="1"/>
        <end position="21"/>
    </location>
</feature>
<feature type="chain" id="PRO_5046085225" evidence="1">
    <location>
        <begin position="22"/>
        <end position="170"/>
    </location>
</feature>
<gene>
    <name evidence="3" type="ORF">ACFO5T_04325</name>
</gene>
<dbReference type="RefSeq" id="WP_380032352.1">
    <property type="nucleotide sequence ID" value="NZ_JBHSHB010000008.1"/>
</dbReference>
<dbReference type="SUPFAM" id="SSF82153">
    <property type="entry name" value="FAS1 domain"/>
    <property type="match status" value="1"/>
</dbReference>
<evidence type="ECO:0000259" key="2">
    <source>
        <dbReference type="PROSITE" id="PS50213"/>
    </source>
</evidence>
<organism evidence="3 4">
    <name type="scientific">Dokdonia genika</name>
    <dbReference type="NCBI Taxonomy" id="308113"/>
    <lineage>
        <taxon>Bacteria</taxon>
        <taxon>Pseudomonadati</taxon>
        <taxon>Bacteroidota</taxon>
        <taxon>Flavobacteriia</taxon>
        <taxon>Flavobacteriales</taxon>
        <taxon>Flavobacteriaceae</taxon>
        <taxon>Dokdonia</taxon>
    </lineage>
</organism>
<dbReference type="PROSITE" id="PS50213">
    <property type="entry name" value="FAS1"/>
    <property type="match status" value="1"/>
</dbReference>
<accession>A0ABV9L6B6</accession>
<reference evidence="4" key="1">
    <citation type="journal article" date="2019" name="Int. J. Syst. Evol. Microbiol.">
        <title>The Global Catalogue of Microorganisms (GCM) 10K type strain sequencing project: providing services to taxonomists for standard genome sequencing and annotation.</title>
        <authorList>
            <consortium name="The Broad Institute Genomics Platform"/>
            <consortium name="The Broad Institute Genome Sequencing Center for Infectious Disease"/>
            <person name="Wu L."/>
            <person name="Ma J."/>
        </authorList>
    </citation>
    <scope>NUCLEOTIDE SEQUENCE [LARGE SCALE GENOMIC DNA]</scope>
    <source>
        <strain evidence="4">CGMCC 4.7427</strain>
    </source>
</reference>
<evidence type="ECO:0000256" key="1">
    <source>
        <dbReference type="SAM" id="SignalP"/>
    </source>
</evidence>
<dbReference type="Gene3D" id="2.30.180.10">
    <property type="entry name" value="FAS1 domain"/>
    <property type="match status" value="1"/>
</dbReference>
<dbReference type="InterPro" id="IPR036378">
    <property type="entry name" value="FAS1_dom_sf"/>
</dbReference>
<dbReference type="PANTHER" id="PTHR10900">
    <property type="entry name" value="PERIOSTIN-RELATED"/>
    <property type="match status" value="1"/>
</dbReference>
<name>A0ABV9L6B6_9FLAO</name>
<keyword evidence="4" id="KW-1185">Reference proteome</keyword>
<dbReference type="InterPro" id="IPR000782">
    <property type="entry name" value="FAS1_domain"/>
</dbReference>
<comment type="caution">
    <text evidence="3">The sequence shown here is derived from an EMBL/GenBank/DDBJ whole genome shotgun (WGS) entry which is preliminary data.</text>
</comment>